<feature type="compositionally biased region" description="Low complexity" evidence="5">
    <location>
        <begin position="11"/>
        <end position="40"/>
    </location>
</feature>
<dbReference type="PANTHER" id="PTHR47053">
    <property type="entry name" value="MUREIN DD-ENDOPEPTIDASE MEPH-RELATED"/>
    <property type="match status" value="1"/>
</dbReference>
<accession>A0A5C4MGL4</accession>
<evidence type="ECO:0000313" key="9">
    <source>
        <dbReference type="Proteomes" id="UP000306740"/>
    </source>
</evidence>
<dbReference type="InterPro" id="IPR038765">
    <property type="entry name" value="Papain-like_cys_pep_sf"/>
</dbReference>
<evidence type="ECO:0000259" key="6">
    <source>
        <dbReference type="PROSITE" id="PS51935"/>
    </source>
</evidence>
<protein>
    <submittedName>
        <fullName evidence="7">NlpC/P60 family protein</fullName>
    </submittedName>
</protein>
<evidence type="ECO:0000256" key="5">
    <source>
        <dbReference type="SAM" id="MobiDB-lite"/>
    </source>
</evidence>
<evidence type="ECO:0000256" key="4">
    <source>
        <dbReference type="ARBA" id="ARBA00022807"/>
    </source>
</evidence>
<evidence type="ECO:0000256" key="3">
    <source>
        <dbReference type="ARBA" id="ARBA00022801"/>
    </source>
</evidence>
<dbReference type="PROSITE" id="PS51935">
    <property type="entry name" value="NLPC_P60"/>
    <property type="match status" value="1"/>
</dbReference>
<dbReference type="AlphaFoldDB" id="A0A5C4MGL4"/>
<comment type="caution">
    <text evidence="7">The sequence shown here is derived from an EMBL/GenBank/DDBJ whole genome shotgun (WGS) entry which is preliminary data.</text>
</comment>
<sequence length="174" mass="19121">MVVSTTGESHATTAKASTSTKTLTTSPAAKTTAAKTVSVKKASRKAKRVAAKKRRAARIDKAARVAARQKGDPYRYGASGPRAFDCSGLTSYSFRKAGVKLPRTAHSQYRHVRKIKKRNIRKGDLVFFGGSRKYHVGIYWGKGRILHAPYSGSRVKVERIWTKGWSAGTVRLRA</sequence>
<comment type="similarity">
    <text evidence="1">Belongs to the peptidase C40 family.</text>
</comment>
<feature type="domain" description="NlpC/P60" evidence="6">
    <location>
        <begin position="56"/>
        <end position="174"/>
    </location>
</feature>
<dbReference type="PANTHER" id="PTHR47053:SF1">
    <property type="entry name" value="MUREIN DD-ENDOPEPTIDASE MEPH-RELATED"/>
    <property type="match status" value="1"/>
</dbReference>
<dbReference type="GO" id="GO:0006508">
    <property type="term" value="P:proteolysis"/>
    <property type="evidence" value="ECO:0007669"/>
    <property type="project" value="UniProtKB-KW"/>
</dbReference>
<evidence type="ECO:0000313" key="7">
    <source>
        <dbReference type="EMBL" id="TNC39896.1"/>
    </source>
</evidence>
<dbReference type="InterPro" id="IPR000064">
    <property type="entry name" value="NLP_P60_dom"/>
</dbReference>
<feature type="compositionally biased region" description="Polar residues" evidence="5">
    <location>
        <begin position="1"/>
        <end position="10"/>
    </location>
</feature>
<evidence type="ECO:0000256" key="1">
    <source>
        <dbReference type="ARBA" id="ARBA00007074"/>
    </source>
</evidence>
<keyword evidence="3" id="KW-0378">Hydrolase</keyword>
<dbReference type="EMBL" id="VDFR01000103">
    <property type="protein sequence ID" value="TNC41797.1"/>
    <property type="molecule type" value="Genomic_DNA"/>
</dbReference>
<keyword evidence="4" id="KW-0788">Thiol protease</keyword>
<dbReference type="SUPFAM" id="SSF54001">
    <property type="entry name" value="Cysteine proteinases"/>
    <property type="match status" value="1"/>
</dbReference>
<feature type="region of interest" description="Disordered" evidence="5">
    <location>
        <begin position="1"/>
        <end position="47"/>
    </location>
</feature>
<gene>
    <name evidence="8" type="ORF">FHE65_22030</name>
    <name evidence="7" type="ORF">FHE65_23545</name>
</gene>
<dbReference type="GO" id="GO:0008234">
    <property type="term" value="F:cysteine-type peptidase activity"/>
    <property type="evidence" value="ECO:0007669"/>
    <property type="project" value="UniProtKB-KW"/>
</dbReference>
<dbReference type="Pfam" id="PF00877">
    <property type="entry name" value="NLPC_P60"/>
    <property type="match status" value="1"/>
</dbReference>
<dbReference type="Proteomes" id="UP000306740">
    <property type="component" value="Unassembled WGS sequence"/>
</dbReference>
<name>A0A5C4MGL4_9ACTN</name>
<evidence type="ECO:0000313" key="8">
    <source>
        <dbReference type="EMBL" id="TNC41797.1"/>
    </source>
</evidence>
<dbReference type="OrthoDB" id="5177647at2"/>
<dbReference type="EMBL" id="VDFR01000112">
    <property type="protein sequence ID" value="TNC39896.1"/>
    <property type="molecule type" value="Genomic_DNA"/>
</dbReference>
<dbReference type="Gene3D" id="3.90.1720.10">
    <property type="entry name" value="endopeptidase domain like (from Nostoc punctiforme)"/>
    <property type="match status" value="1"/>
</dbReference>
<dbReference type="InterPro" id="IPR051202">
    <property type="entry name" value="Peptidase_C40"/>
</dbReference>
<reference evidence="7 9" key="1">
    <citation type="submission" date="2019-05" db="EMBL/GenBank/DDBJ databases">
        <title>Mumia sp. nov., isolated from the intestinal contents of plateau pika (Ochotona curzoniae) in the Qinghai-Tibet plateau of China.</title>
        <authorList>
            <person name="Tian Z."/>
        </authorList>
    </citation>
    <scope>NUCLEOTIDE SEQUENCE [LARGE SCALE GENOMIC DNA]</scope>
    <source>
        <strain evidence="9">527</strain>
        <strain evidence="7">Z527</strain>
    </source>
</reference>
<evidence type="ECO:0000256" key="2">
    <source>
        <dbReference type="ARBA" id="ARBA00022670"/>
    </source>
</evidence>
<proteinExistence type="inferred from homology"/>
<organism evidence="7 9">
    <name type="scientific">Mumia zhuanghuii</name>
    <dbReference type="NCBI Taxonomy" id="2585211"/>
    <lineage>
        <taxon>Bacteria</taxon>
        <taxon>Bacillati</taxon>
        <taxon>Actinomycetota</taxon>
        <taxon>Actinomycetes</taxon>
        <taxon>Propionibacteriales</taxon>
        <taxon>Nocardioidaceae</taxon>
        <taxon>Mumia</taxon>
    </lineage>
</organism>
<keyword evidence="2" id="KW-0645">Protease</keyword>